<proteinExistence type="predicted"/>
<dbReference type="EMBL" id="NIZW01000030">
    <property type="protein sequence ID" value="PHQ32219.1"/>
    <property type="molecule type" value="Genomic_DNA"/>
</dbReference>
<sequence length="120" mass="12877">MTFGKANGHCPECGAKQYNRCYGAHLVAWWPGRDGVVACSNCQTALRFQPNRSPHPPLAGILGLVPLLYHTYVVGVRTHSPLPAVGLSIGIVVIVSVLRSRIKGSVEFASRDEKIPAKSG</sequence>
<evidence type="ECO:0000313" key="2">
    <source>
        <dbReference type="Proteomes" id="UP000225740"/>
    </source>
</evidence>
<organism evidence="1 2">
    <name type="scientific">Rhodopirellula bahusiensis</name>
    <dbReference type="NCBI Taxonomy" id="2014065"/>
    <lineage>
        <taxon>Bacteria</taxon>
        <taxon>Pseudomonadati</taxon>
        <taxon>Planctomycetota</taxon>
        <taxon>Planctomycetia</taxon>
        <taxon>Pirellulales</taxon>
        <taxon>Pirellulaceae</taxon>
        <taxon>Rhodopirellula</taxon>
    </lineage>
</organism>
<gene>
    <name evidence="1" type="ORF">CEE69_26705</name>
</gene>
<comment type="caution">
    <text evidence="1">The sequence shown here is derived from an EMBL/GenBank/DDBJ whole genome shotgun (WGS) entry which is preliminary data.</text>
</comment>
<accession>A0A2G1W0L5</accession>
<evidence type="ECO:0000313" key="1">
    <source>
        <dbReference type="EMBL" id="PHQ32219.1"/>
    </source>
</evidence>
<reference evidence="1 2" key="1">
    <citation type="submission" date="2017-06" db="EMBL/GenBank/DDBJ databases">
        <title>Description of Rhodopirellula bahusiensis sp. nov.</title>
        <authorList>
            <person name="Kizina J."/>
            <person name="Harder J."/>
        </authorList>
    </citation>
    <scope>NUCLEOTIDE SEQUENCE [LARGE SCALE GENOMIC DNA]</scope>
    <source>
        <strain evidence="1 2">SWK21</strain>
    </source>
</reference>
<dbReference type="AlphaFoldDB" id="A0A2G1W0L5"/>
<dbReference type="Proteomes" id="UP000225740">
    <property type="component" value="Unassembled WGS sequence"/>
</dbReference>
<protein>
    <submittedName>
        <fullName evidence="1">Uncharacterized protein</fullName>
    </submittedName>
</protein>
<keyword evidence="2" id="KW-1185">Reference proteome</keyword>
<name>A0A2G1W0L5_9BACT</name>